<keyword evidence="16" id="KW-0436">Ligase</keyword>
<dbReference type="AlphaFoldDB" id="A0A8S0U4J5"/>
<dbReference type="Gramene" id="OE9A075843T1">
    <property type="protein sequence ID" value="OE9A075843C1"/>
    <property type="gene ID" value="OE9A075843"/>
</dbReference>
<dbReference type="CDD" id="cd16461">
    <property type="entry name" value="RING-H2_EL5-like"/>
    <property type="match status" value="1"/>
</dbReference>
<dbReference type="PANTHER" id="PTHR45768:SF16">
    <property type="entry name" value="E3 UBIQUITIN-PROTEIN LIGASE ATL4"/>
    <property type="match status" value="1"/>
</dbReference>
<dbReference type="GO" id="GO:0016740">
    <property type="term" value="F:transferase activity"/>
    <property type="evidence" value="ECO:0007669"/>
    <property type="project" value="UniProtKB-KW"/>
</dbReference>
<dbReference type="Gene3D" id="3.30.40.10">
    <property type="entry name" value="Zinc/RING finger domain, C3HC4 (zinc finger)"/>
    <property type="match status" value="1"/>
</dbReference>
<proteinExistence type="inferred from homology"/>
<evidence type="ECO:0000256" key="13">
    <source>
        <dbReference type="SAM" id="MobiDB-lite"/>
    </source>
</evidence>
<evidence type="ECO:0000256" key="2">
    <source>
        <dbReference type="ARBA" id="ARBA00004906"/>
    </source>
</evidence>
<dbReference type="PANTHER" id="PTHR45768">
    <property type="entry name" value="E3 UBIQUITIN-PROTEIN LIGASE RNF13-LIKE"/>
    <property type="match status" value="1"/>
</dbReference>
<evidence type="ECO:0000256" key="9">
    <source>
        <dbReference type="ARBA" id="ARBA00022989"/>
    </source>
</evidence>
<dbReference type="InterPro" id="IPR001841">
    <property type="entry name" value="Znf_RING"/>
</dbReference>
<dbReference type="Pfam" id="PF13639">
    <property type="entry name" value="zf-RING_2"/>
    <property type="match status" value="1"/>
</dbReference>
<dbReference type="InterPro" id="IPR013083">
    <property type="entry name" value="Znf_RING/FYVE/PHD"/>
</dbReference>
<evidence type="ECO:0000256" key="12">
    <source>
        <dbReference type="PROSITE-ProRule" id="PRU00175"/>
    </source>
</evidence>
<keyword evidence="6 12" id="KW-0863">Zinc-finger</keyword>
<dbReference type="SMART" id="SM00184">
    <property type="entry name" value="RING"/>
    <property type="match status" value="1"/>
</dbReference>
<organism evidence="16 17">
    <name type="scientific">Olea europaea subsp. europaea</name>
    <dbReference type="NCBI Taxonomy" id="158383"/>
    <lineage>
        <taxon>Eukaryota</taxon>
        <taxon>Viridiplantae</taxon>
        <taxon>Streptophyta</taxon>
        <taxon>Embryophyta</taxon>
        <taxon>Tracheophyta</taxon>
        <taxon>Spermatophyta</taxon>
        <taxon>Magnoliopsida</taxon>
        <taxon>eudicotyledons</taxon>
        <taxon>Gunneridae</taxon>
        <taxon>Pentapetalae</taxon>
        <taxon>asterids</taxon>
        <taxon>lamiids</taxon>
        <taxon>Lamiales</taxon>
        <taxon>Oleaceae</taxon>
        <taxon>Oleeae</taxon>
        <taxon>Olea</taxon>
    </lineage>
</organism>
<comment type="pathway">
    <text evidence="2">Protein modification; protein ubiquitination.</text>
</comment>
<keyword evidence="10 14" id="KW-0472">Membrane</keyword>
<keyword evidence="8" id="KW-0862">Zinc</keyword>
<keyword evidence="5" id="KW-0479">Metal-binding</keyword>
<dbReference type="EMBL" id="CACTIH010007393">
    <property type="protein sequence ID" value="CAA3012194.1"/>
    <property type="molecule type" value="Genomic_DNA"/>
</dbReference>
<protein>
    <submittedName>
        <fullName evidence="16">E3 ubiquitin- ligase ATL4</fullName>
    </submittedName>
</protein>
<dbReference type="SUPFAM" id="SSF57850">
    <property type="entry name" value="RING/U-box"/>
    <property type="match status" value="1"/>
</dbReference>
<evidence type="ECO:0000259" key="15">
    <source>
        <dbReference type="PROSITE" id="PS50089"/>
    </source>
</evidence>
<keyword evidence="3" id="KW-0808">Transferase</keyword>
<evidence type="ECO:0000256" key="8">
    <source>
        <dbReference type="ARBA" id="ARBA00022833"/>
    </source>
</evidence>
<gene>
    <name evidence="16" type="ORF">OLEA9_A075843</name>
</gene>
<evidence type="ECO:0000256" key="5">
    <source>
        <dbReference type="ARBA" id="ARBA00022723"/>
    </source>
</evidence>
<evidence type="ECO:0000256" key="1">
    <source>
        <dbReference type="ARBA" id="ARBA00004167"/>
    </source>
</evidence>
<dbReference type="GO" id="GO:0016874">
    <property type="term" value="F:ligase activity"/>
    <property type="evidence" value="ECO:0007669"/>
    <property type="project" value="UniProtKB-KW"/>
</dbReference>
<comment type="caution">
    <text evidence="16">The sequence shown here is derived from an EMBL/GenBank/DDBJ whole genome shotgun (WGS) entry which is preliminary data.</text>
</comment>
<feature type="region of interest" description="Disordered" evidence="13">
    <location>
        <begin position="267"/>
        <end position="287"/>
    </location>
</feature>
<keyword evidence="4 14" id="KW-0812">Transmembrane</keyword>
<keyword evidence="17" id="KW-1185">Reference proteome</keyword>
<sequence length="430" mass="47737">MYNLPNINTNCPIHFFLHVPVSCLCQQKHQNQTPSQNLTRNGLIPISPFPLYIYAHTPHRRYKMSSLYTPPTQPSALIDADSGSAMPTDTTTMPQQPPYIDDLSATSAPSESSNFSSITIVIVVIASAIIVSSFIYLFIRFLSKRFHHHTFSDVHLQRNTGTASNNANSNQYHAASNNLLDPLPLFDFRSVTGNLTGGDCAVCLSKFEPHDQLRLLPLCCHAFHAVCIDTWLVTNQTCPLCRSTVKPSDSDVLDKIHSIKHPTINNHYNSNSSLRNGNGNDSENSGSFRVEIGSISRRRGATESNEGRLHSYSIGSFEYIVDDGYEVSVESTTHRPLPPDCTSLDKQSSVGVPCGEVLAREDSVGRNWIMDYVDKLASMSMSSHTMSFRNSDSFFSGRSRRSDSVSTVEDLEANRIGEEISEFFQWLSGV</sequence>
<evidence type="ECO:0000256" key="10">
    <source>
        <dbReference type="ARBA" id="ARBA00023136"/>
    </source>
</evidence>
<evidence type="ECO:0000256" key="11">
    <source>
        <dbReference type="ARBA" id="ARBA00024209"/>
    </source>
</evidence>
<dbReference type="GO" id="GO:0008270">
    <property type="term" value="F:zinc ion binding"/>
    <property type="evidence" value="ECO:0007669"/>
    <property type="project" value="UniProtKB-KW"/>
</dbReference>
<dbReference type="GO" id="GO:0016567">
    <property type="term" value="P:protein ubiquitination"/>
    <property type="evidence" value="ECO:0007669"/>
    <property type="project" value="TreeGrafter"/>
</dbReference>
<reference evidence="16 17" key="1">
    <citation type="submission" date="2019-12" db="EMBL/GenBank/DDBJ databases">
        <authorList>
            <person name="Alioto T."/>
            <person name="Alioto T."/>
            <person name="Gomez Garrido J."/>
        </authorList>
    </citation>
    <scope>NUCLEOTIDE SEQUENCE [LARGE SCALE GENOMIC DNA]</scope>
</reference>
<comment type="similarity">
    <text evidence="11">Belongs to the RING-type zinc finger family. ATL subfamily.</text>
</comment>
<evidence type="ECO:0000256" key="3">
    <source>
        <dbReference type="ARBA" id="ARBA00022679"/>
    </source>
</evidence>
<feature type="transmembrane region" description="Helical" evidence="14">
    <location>
        <begin position="115"/>
        <end position="139"/>
    </location>
</feature>
<dbReference type="GO" id="GO:0016020">
    <property type="term" value="C:membrane"/>
    <property type="evidence" value="ECO:0007669"/>
    <property type="project" value="UniProtKB-SubCell"/>
</dbReference>
<feature type="compositionally biased region" description="Low complexity" evidence="13">
    <location>
        <begin position="269"/>
        <end position="287"/>
    </location>
</feature>
<accession>A0A8S0U4J5</accession>
<dbReference type="Proteomes" id="UP000594638">
    <property type="component" value="Unassembled WGS sequence"/>
</dbReference>
<evidence type="ECO:0000256" key="6">
    <source>
        <dbReference type="ARBA" id="ARBA00022771"/>
    </source>
</evidence>
<name>A0A8S0U4J5_OLEEU</name>
<feature type="domain" description="RING-type" evidence="15">
    <location>
        <begin position="200"/>
        <end position="242"/>
    </location>
</feature>
<evidence type="ECO:0000256" key="4">
    <source>
        <dbReference type="ARBA" id="ARBA00022692"/>
    </source>
</evidence>
<keyword evidence="9 14" id="KW-1133">Transmembrane helix</keyword>
<dbReference type="PROSITE" id="PS50089">
    <property type="entry name" value="ZF_RING_2"/>
    <property type="match status" value="1"/>
</dbReference>
<dbReference type="OrthoDB" id="8062037at2759"/>
<evidence type="ECO:0000256" key="14">
    <source>
        <dbReference type="SAM" id="Phobius"/>
    </source>
</evidence>
<evidence type="ECO:0000313" key="16">
    <source>
        <dbReference type="EMBL" id="CAA3012194.1"/>
    </source>
</evidence>
<evidence type="ECO:0000313" key="17">
    <source>
        <dbReference type="Proteomes" id="UP000594638"/>
    </source>
</evidence>
<comment type="subcellular location">
    <subcellularLocation>
        <location evidence="1">Membrane</location>
        <topology evidence="1">Single-pass membrane protein</topology>
    </subcellularLocation>
</comment>
<keyword evidence="7" id="KW-0833">Ubl conjugation pathway</keyword>
<evidence type="ECO:0000256" key="7">
    <source>
        <dbReference type="ARBA" id="ARBA00022786"/>
    </source>
</evidence>